<comment type="subcellular location">
    <subcellularLocation>
        <location evidence="1">Membrane</location>
        <topology evidence="1">Multi-pass membrane protein</topology>
    </subcellularLocation>
</comment>
<evidence type="ECO:0000313" key="7">
    <source>
        <dbReference type="EMBL" id="KON96693.1"/>
    </source>
</evidence>
<evidence type="ECO:0000256" key="1">
    <source>
        <dbReference type="ARBA" id="ARBA00004141"/>
    </source>
</evidence>
<dbReference type="GO" id="GO:0032153">
    <property type="term" value="C:cell division site"/>
    <property type="evidence" value="ECO:0007669"/>
    <property type="project" value="TreeGrafter"/>
</dbReference>
<evidence type="ECO:0000313" key="10">
    <source>
        <dbReference type="Proteomes" id="UP000182836"/>
    </source>
</evidence>
<dbReference type="Proteomes" id="UP000182836">
    <property type="component" value="Unassembled WGS sequence"/>
</dbReference>
<dbReference type="GeneID" id="42306611"/>
<gene>
    <name evidence="7" type="ORF">AF333_15650</name>
    <name evidence="8" type="ORF">SAMN04487909_13061</name>
</gene>
<dbReference type="InterPro" id="IPR001182">
    <property type="entry name" value="FtsW/RodA"/>
</dbReference>
<feature type="transmembrane region" description="Helical" evidence="6">
    <location>
        <begin position="394"/>
        <end position="411"/>
    </location>
</feature>
<evidence type="ECO:0000313" key="9">
    <source>
        <dbReference type="Proteomes" id="UP000037269"/>
    </source>
</evidence>
<proteinExistence type="predicted"/>
<accession>A0A0D1V7H4</accession>
<dbReference type="GO" id="GO:0051301">
    <property type="term" value="P:cell division"/>
    <property type="evidence" value="ECO:0007669"/>
    <property type="project" value="UniProtKB-KW"/>
</dbReference>
<reference evidence="7 9" key="1">
    <citation type="submission" date="2015-07" db="EMBL/GenBank/DDBJ databases">
        <title>Fjat-14205 dsm 2895.</title>
        <authorList>
            <person name="Liu B."/>
            <person name="Wang J."/>
            <person name="Zhu Y."/>
            <person name="Liu G."/>
            <person name="Chen Q."/>
            <person name="Chen Z."/>
            <person name="Lan J."/>
            <person name="Che J."/>
            <person name="Ge C."/>
            <person name="Shi H."/>
            <person name="Pan Z."/>
            <person name="Liu X."/>
        </authorList>
    </citation>
    <scope>NUCLEOTIDE SEQUENCE [LARGE SCALE GENOMIC DNA]</scope>
    <source>
        <strain evidence="7 9">DSM 2895</strain>
    </source>
</reference>
<name>A0A0D1V7H4_ANEMI</name>
<dbReference type="NCBIfam" id="NF038403">
    <property type="entry name" value="perm_prefix_1"/>
    <property type="match status" value="1"/>
</dbReference>
<dbReference type="GO" id="GO:0015648">
    <property type="term" value="F:lipid-linked peptidoglycan transporter activity"/>
    <property type="evidence" value="ECO:0007669"/>
    <property type="project" value="TreeGrafter"/>
</dbReference>
<keyword evidence="3" id="KW-0133">Cell shape</keyword>
<dbReference type="GO" id="GO:0005886">
    <property type="term" value="C:plasma membrane"/>
    <property type="evidence" value="ECO:0007669"/>
    <property type="project" value="TreeGrafter"/>
</dbReference>
<dbReference type="EMBL" id="FNED01000030">
    <property type="protein sequence ID" value="SDJ86177.1"/>
    <property type="molecule type" value="Genomic_DNA"/>
</dbReference>
<dbReference type="STRING" id="47500.AF333_15650"/>
<evidence type="ECO:0000256" key="3">
    <source>
        <dbReference type="ARBA" id="ARBA00022960"/>
    </source>
</evidence>
<reference evidence="8 10" key="2">
    <citation type="submission" date="2016-10" db="EMBL/GenBank/DDBJ databases">
        <authorList>
            <person name="de Groot N.N."/>
        </authorList>
    </citation>
    <scope>NUCLEOTIDE SEQUENCE [LARGE SCALE GENOMIC DNA]</scope>
    <source>
        <strain evidence="8 10">DSM 2895</strain>
    </source>
</reference>
<keyword evidence="2 6" id="KW-0812">Transmembrane</keyword>
<feature type="transmembrane region" description="Helical" evidence="6">
    <location>
        <begin position="245"/>
        <end position="265"/>
    </location>
</feature>
<dbReference type="Proteomes" id="UP000037269">
    <property type="component" value="Unassembled WGS sequence"/>
</dbReference>
<feature type="transmembrane region" description="Helical" evidence="6">
    <location>
        <begin position="222"/>
        <end position="238"/>
    </location>
</feature>
<feature type="transmembrane region" description="Helical" evidence="6">
    <location>
        <begin position="351"/>
        <end position="374"/>
    </location>
</feature>
<keyword evidence="8" id="KW-0132">Cell division</keyword>
<dbReference type="EMBL" id="LGUG01000004">
    <property type="protein sequence ID" value="KON96693.1"/>
    <property type="molecule type" value="Genomic_DNA"/>
</dbReference>
<dbReference type="Pfam" id="PF01098">
    <property type="entry name" value="FTSW_RODA_SPOVE"/>
    <property type="match status" value="1"/>
</dbReference>
<keyword evidence="9" id="KW-1185">Reference proteome</keyword>
<evidence type="ECO:0000256" key="4">
    <source>
        <dbReference type="ARBA" id="ARBA00022989"/>
    </source>
</evidence>
<dbReference type="AlphaFoldDB" id="A0A0D1V7H4"/>
<feature type="transmembrane region" description="Helical" evidence="6">
    <location>
        <begin position="113"/>
        <end position="129"/>
    </location>
</feature>
<feature type="transmembrane region" description="Helical" evidence="6">
    <location>
        <begin position="83"/>
        <end position="101"/>
    </location>
</feature>
<dbReference type="OrthoDB" id="2192428at2"/>
<protein>
    <submittedName>
        <fullName evidence="8">Cell division protein FtsW, lipid II flippase</fullName>
    </submittedName>
</protein>
<keyword evidence="5 6" id="KW-0472">Membrane</keyword>
<organism evidence="7 9">
    <name type="scientific">Aneurinibacillus migulanus</name>
    <name type="common">Bacillus migulanus</name>
    <dbReference type="NCBI Taxonomy" id="47500"/>
    <lineage>
        <taxon>Bacteria</taxon>
        <taxon>Bacillati</taxon>
        <taxon>Bacillota</taxon>
        <taxon>Bacilli</taxon>
        <taxon>Bacillales</taxon>
        <taxon>Paenibacillaceae</taxon>
        <taxon>Aneurinibacillus group</taxon>
        <taxon>Aneurinibacillus</taxon>
    </lineage>
</organism>
<dbReference type="PATRIC" id="fig|47500.8.peg.349"/>
<evidence type="ECO:0000256" key="5">
    <source>
        <dbReference type="ARBA" id="ARBA00023136"/>
    </source>
</evidence>
<feature type="transmembrane region" description="Helical" evidence="6">
    <location>
        <begin position="136"/>
        <end position="154"/>
    </location>
</feature>
<evidence type="ECO:0000256" key="6">
    <source>
        <dbReference type="SAM" id="Phobius"/>
    </source>
</evidence>
<dbReference type="InterPro" id="IPR047928">
    <property type="entry name" value="Perm_prefix_1"/>
</dbReference>
<keyword evidence="4 6" id="KW-1133">Transmembrane helix</keyword>
<feature type="transmembrane region" description="Helical" evidence="6">
    <location>
        <begin position="200"/>
        <end position="216"/>
    </location>
</feature>
<dbReference type="PANTHER" id="PTHR30474:SF1">
    <property type="entry name" value="PEPTIDOGLYCAN GLYCOSYLTRANSFERASE MRDB"/>
    <property type="match status" value="1"/>
</dbReference>
<feature type="transmembrane region" description="Helical" evidence="6">
    <location>
        <begin position="174"/>
        <end position="193"/>
    </location>
</feature>
<dbReference type="RefSeq" id="WP_043066375.1">
    <property type="nucleotide sequence ID" value="NZ_BJOA01000120.1"/>
</dbReference>
<feature type="transmembrane region" description="Helical" evidence="6">
    <location>
        <begin position="314"/>
        <end position="339"/>
    </location>
</feature>
<keyword evidence="8" id="KW-0131">Cell cycle</keyword>
<evidence type="ECO:0000313" key="8">
    <source>
        <dbReference type="EMBL" id="SDJ86177.1"/>
    </source>
</evidence>
<sequence length="420" mass="48527">MSDTQYCDKVSDFLDLVCGQIKAKEIHSEIRAGLESHLNDVIEQKIKEGVHKEEAMQQAIRQMGDPILLGKQLHKVHKPKMEWGLIGLVAVFLSIGLTATYAISQGQFFSEKIMYTCIGTVLMLFLWFFDYRKFTYFSWYLYMLTLLVMVYTIIIESLRDGKLMLNLGGKIIDFISITPYLFIIALAGIMVSNRWKKQSILEKFIIFILVPVYLYIESDVTFPLLTYFLSFMILLVFSKRSWKEFVCLMTPVVVFFLVFVLGSPYRTYILLHPYDHHLDRNLQSLETIRFAGMWGHGFESPFIKSFFNIQSDMIFTYVIHSFGWFMGIVIFVSSVFFVFRIMGVARMVGDVYGKLIVIGILTVFSAQFFSHILMSIGLVPWTGIPLPFISNYSGVQFIVQLAAIGMILSIYRRKDIIKNN</sequence>
<dbReference type="PANTHER" id="PTHR30474">
    <property type="entry name" value="CELL CYCLE PROTEIN"/>
    <property type="match status" value="1"/>
</dbReference>
<dbReference type="GO" id="GO:0008360">
    <property type="term" value="P:regulation of cell shape"/>
    <property type="evidence" value="ECO:0007669"/>
    <property type="project" value="UniProtKB-KW"/>
</dbReference>
<evidence type="ECO:0000256" key="2">
    <source>
        <dbReference type="ARBA" id="ARBA00022692"/>
    </source>
</evidence>